<keyword evidence="1" id="KW-0472">Membrane</keyword>
<dbReference type="Proteomes" id="UP000234681">
    <property type="component" value="Chromosome 7"/>
</dbReference>
<name>A6K925_RAT</name>
<evidence type="ECO:0000313" key="2">
    <source>
        <dbReference type="EMBL" id="EDL89445.1"/>
    </source>
</evidence>
<dbReference type="EMBL" id="CH474029">
    <property type="protein sequence ID" value="EDL89445.1"/>
    <property type="molecule type" value="Genomic_DNA"/>
</dbReference>
<gene>
    <name evidence="2" type="ORF">rCG_29218</name>
</gene>
<evidence type="ECO:0000313" key="3">
    <source>
        <dbReference type="Proteomes" id="UP000234681"/>
    </source>
</evidence>
<feature type="non-terminal residue" evidence="2">
    <location>
        <position position="88"/>
    </location>
</feature>
<organism evidence="2 3">
    <name type="scientific">Rattus norvegicus</name>
    <name type="common">Rat</name>
    <dbReference type="NCBI Taxonomy" id="10116"/>
    <lineage>
        <taxon>Eukaryota</taxon>
        <taxon>Metazoa</taxon>
        <taxon>Chordata</taxon>
        <taxon>Craniata</taxon>
        <taxon>Vertebrata</taxon>
        <taxon>Euteleostomi</taxon>
        <taxon>Mammalia</taxon>
        <taxon>Eutheria</taxon>
        <taxon>Euarchontoglires</taxon>
        <taxon>Glires</taxon>
        <taxon>Rodentia</taxon>
        <taxon>Myomorpha</taxon>
        <taxon>Muroidea</taxon>
        <taxon>Muridae</taxon>
        <taxon>Murinae</taxon>
        <taxon>Rattus</taxon>
    </lineage>
</organism>
<dbReference type="AlphaFoldDB" id="A6K925"/>
<protein>
    <submittedName>
        <fullName evidence="2">RCG29218</fullName>
    </submittedName>
</protein>
<keyword evidence="1" id="KW-1133">Transmembrane helix</keyword>
<sequence length="88" mass="9897">MCRTREDKLSFICEGTRLPTNHLLKTLSYLPYILLTPLSKAGGCLCTVLLFYFILIFIAADVVKSGIISLWCDHLKHMSLISRTHLGA</sequence>
<feature type="transmembrane region" description="Helical" evidence="1">
    <location>
        <begin position="38"/>
        <end position="60"/>
    </location>
</feature>
<evidence type="ECO:0000256" key="1">
    <source>
        <dbReference type="SAM" id="Phobius"/>
    </source>
</evidence>
<keyword evidence="1" id="KW-0812">Transmembrane</keyword>
<proteinExistence type="predicted"/>
<accession>A6K925</accession>
<reference evidence="3" key="1">
    <citation type="submission" date="2005-09" db="EMBL/GenBank/DDBJ databases">
        <authorList>
            <person name="Mural R.J."/>
            <person name="Li P.W."/>
            <person name="Adams M.D."/>
            <person name="Amanatides P.G."/>
            <person name="Baden-Tillson H."/>
            <person name="Barnstead M."/>
            <person name="Chin S.H."/>
            <person name="Dew I."/>
            <person name="Evans C.A."/>
            <person name="Ferriera S."/>
            <person name="Flanigan M."/>
            <person name="Fosler C."/>
            <person name="Glodek A."/>
            <person name="Gu Z."/>
            <person name="Holt R.A."/>
            <person name="Jennings D."/>
            <person name="Kraft C.L."/>
            <person name="Lu F."/>
            <person name="Nguyen T."/>
            <person name="Nusskern D.R."/>
            <person name="Pfannkoch C.M."/>
            <person name="Sitter C."/>
            <person name="Sutton G.G."/>
            <person name="Venter J.C."/>
            <person name="Wang Z."/>
            <person name="Woodage T."/>
            <person name="Zheng X.H."/>
            <person name="Zhong F."/>
        </authorList>
    </citation>
    <scope>NUCLEOTIDE SEQUENCE [LARGE SCALE GENOMIC DNA]</scope>
    <source>
        <strain>BN</strain>
        <strain evidence="3">Sprague-Dawley</strain>
    </source>
</reference>